<dbReference type="EMBL" id="QGDT01000005">
    <property type="protein sequence ID" value="PWJ57994.1"/>
    <property type="molecule type" value="Genomic_DNA"/>
</dbReference>
<organism evidence="1 2">
    <name type="scientific">Dyadobacter jejuensis</name>
    <dbReference type="NCBI Taxonomy" id="1082580"/>
    <lineage>
        <taxon>Bacteria</taxon>
        <taxon>Pseudomonadati</taxon>
        <taxon>Bacteroidota</taxon>
        <taxon>Cytophagia</taxon>
        <taxon>Cytophagales</taxon>
        <taxon>Spirosomataceae</taxon>
        <taxon>Dyadobacter</taxon>
    </lineage>
</organism>
<gene>
    <name evidence="1" type="ORF">CLV98_105174</name>
</gene>
<comment type="caution">
    <text evidence="1">The sequence shown here is derived from an EMBL/GenBank/DDBJ whole genome shotgun (WGS) entry which is preliminary data.</text>
</comment>
<dbReference type="Proteomes" id="UP000245880">
    <property type="component" value="Unassembled WGS sequence"/>
</dbReference>
<protein>
    <submittedName>
        <fullName evidence="1">Uncharacterized protein</fullName>
    </submittedName>
</protein>
<evidence type="ECO:0000313" key="2">
    <source>
        <dbReference type="Proteomes" id="UP000245880"/>
    </source>
</evidence>
<reference evidence="1 2" key="1">
    <citation type="submission" date="2018-03" db="EMBL/GenBank/DDBJ databases">
        <title>Genomic Encyclopedia of Archaeal and Bacterial Type Strains, Phase II (KMG-II): from individual species to whole genera.</title>
        <authorList>
            <person name="Goeker M."/>
        </authorList>
    </citation>
    <scope>NUCLEOTIDE SEQUENCE [LARGE SCALE GENOMIC DNA]</scope>
    <source>
        <strain evidence="1 2">DSM 100346</strain>
    </source>
</reference>
<keyword evidence="2" id="KW-1185">Reference proteome</keyword>
<evidence type="ECO:0000313" key="1">
    <source>
        <dbReference type="EMBL" id="PWJ57994.1"/>
    </source>
</evidence>
<sequence length="44" mass="4975">MYPKRKILDITNNYPLPNRKVPVKQVCTIASFYAGPINLPGTEL</sequence>
<proteinExistence type="predicted"/>
<accession>A0A316ALQ6</accession>
<dbReference type="AlphaFoldDB" id="A0A316ALQ6"/>
<name>A0A316ALQ6_9BACT</name>